<name>A0A8I2D5S1_9GAMM</name>
<comment type="caution">
    <text evidence="8">The sequence shown here is derived from an EMBL/GenBank/DDBJ whole genome shotgun (WGS) entry which is preliminary data.</text>
</comment>
<gene>
    <name evidence="8" type="ORF">J7T18_06200</name>
</gene>
<dbReference type="PANTHER" id="PTHR42783:SF3">
    <property type="entry name" value="GLUTAMATE SYNTHASE [NADPH] SMALL CHAIN-RELATED"/>
    <property type="match status" value="1"/>
</dbReference>
<organism evidence="8 9">
    <name type="scientific">Providencia huaxiensis</name>
    <dbReference type="NCBI Taxonomy" id="2027290"/>
    <lineage>
        <taxon>Bacteria</taxon>
        <taxon>Pseudomonadati</taxon>
        <taxon>Pseudomonadota</taxon>
        <taxon>Gammaproteobacteria</taxon>
        <taxon>Enterobacterales</taxon>
        <taxon>Morganellaceae</taxon>
        <taxon>Providencia</taxon>
    </lineage>
</organism>
<dbReference type="InterPro" id="IPR006006">
    <property type="entry name" value="GltD-like"/>
</dbReference>
<dbReference type="Pfam" id="PF14691">
    <property type="entry name" value="Fer4_20"/>
    <property type="match status" value="1"/>
</dbReference>
<reference evidence="8" key="1">
    <citation type="submission" date="2021-03" db="EMBL/GenBank/DDBJ databases">
        <authorList>
            <person name="Stanton E."/>
        </authorList>
    </citation>
    <scope>NUCLEOTIDE SEQUENCE</scope>
    <source>
        <strain evidence="8">2020EL-00113</strain>
    </source>
</reference>
<dbReference type="NCBIfam" id="TIGR01318">
    <property type="entry name" value="gltD_gamma_fam"/>
    <property type="match status" value="1"/>
</dbReference>
<dbReference type="Gene3D" id="3.50.50.60">
    <property type="entry name" value="FAD/NAD(P)-binding domain"/>
    <property type="match status" value="2"/>
</dbReference>
<dbReference type="SUPFAM" id="SSF46548">
    <property type="entry name" value="alpha-helical ferredoxin"/>
    <property type="match status" value="1"/>
</dbReference>
<keyword evidence="2" id="KW-0479">Metal-binding</keyword>
<keyword evidence="1" id="KW-0004">4Fe-4S</keyword>
<dbReference type="InterPro" id="IPR028261">
    <property type="entry name" value="DPD_II"/>
</dbReference>
<dbReference type="EMBL" id="JAGKLY010000002">
    <property type="protein sequence ID" value="MBQ0267890.1"/>
    <property type="molecule type" value="Genomic_DNA"/>
</dbReference>
<dbReference type="Proteomes" id="UP000674270">
    <property type="component" value="Unassembled WGS sequence"/>
</dbReference>
<dbReference type="InterPro" id="IPR036188">
    <property type="entry name" value="FAD/NAD-bd_sf"/>
</dbReference>
<dbReference type="RefSeq" id="WP_210848201.1">
    <property type="nucleotide sequence ID" value="NZ_JAGKLY010000002.1"/>
</dbReference>
<evidence type="ECO:0000256" key="3">
    <source>
        <dbReference type="ARBA" id="ARBA00023002"/>
    </source>
</evidence>
<keyword evidence="5" id="KW-0411">Iron-sulfur</keyword>
<dbReference type="PRINTS" id="PR00419">
    <property type="entry name" value="ADXRDTASE"/>
</dbReference>
<dbReference type="GO" id="GO:0016491">
    <property type="term" value="F:oxidoreductase activity"/>
    <property type="evidence" value="ECO:0007669"/>
    <property type="project" value="UniProtKB-KW"/>
</dbReference>
<proteinExistence type="predicted"/>
<dbReference type="Pfam" id="PF07992">
    <property type="entry name" value="Pyr_redox_2"/>
    <property type="match status" value="1"/>
</dbReference>
<evidence type="ECO:0000259" key="6">
    <source>
        <dbReference type="Pfam" id="PF07992"/>
    </source>
</evidence>
<dbReference type="AlphaFoldDB" id="A0A8I2D5S1"/>
<evidence type="ECO:0000259" key="7">
    <source>
        <dbReference type="Pfam" id="PF14691"/>
    </source>
</evidence>
<feature type="domain" description="Dihydroprymidine dehydrogenase" evidence="7">
    <location>
        <begin position="23"/>
        <end position="131"/>
    </location>
</feature>
<accession>A0A8I2D5S1</accession>
<evidence type="ECO:0000256" key="2">
    <source>
        <dbReference type="ARBA" id="ARBA00022723"/>
    </source>
</evidence>
<dbReference type="Gene3D" id="1.10.1060.10">
    <property type="entry name" value="Alpha-helical ferredoxin"/>
    <property type="match status" value="1"/>
</dbReference>
<dbReference type="InterPro" id="IPR023753">
    <property type="entry name" value="FAD/NAD-binding_dom"/>
</dbReference>
<dbReference type="PANTHER" id="PTHR42783">
    <property type="entry name" value="GLUTAMATE SYNTHASE [NADPH] SMALL CHAIN"/>
    <property type="match status" value="1"/>
</dbReference>
<evidence type="ECO:0000256" key="5">
    <source>
        <dbReference type="ARBA" id="ARBA00023014"/>
    </source>
</evidence>
<evidence type="ECO:0000313" key="9">
    <source>
        <dbReference type="Proteomes" id="UP000674270"/>
    </source>
</evidence>
<dbReference type="InterPro" id="IPR009051">
    <property type="entry name" value="Helical_ferredxn"/>
</dbReference>
<dbReference type="GO" id="GO:0046872">
    <property type="term" value="F:metal ion binding"/>
    <property type="evidence" value="ECO:0007669"/>
    <property type="project" value="UniProtKB-KW"/>
</dbReference>
<dbReference type="GO" id="GO:0051539">
    <property type="term" value="F:4 iron, 4 sulfur cluster binding"/>
    <property type="evidence" value="ECO:0007669"/>
    <property type="project" value="UniProtKB-KW"/>
</dbReference>
<evidence type="ECO:0000256" key="4">
    <source>
        <dbReference type="ARBA" id="ARBA00023004"/>
    </source>
</evidence>
<keyword evidence="4" id="KW-0408">Iron</keyword>
<dbReference type="SUPFAM" id="SSF51971">
    <property type="entry name" value="Nucleotide-binding domain"/>
    <property type="match status" value="1"/>
</dbReference>
<evidence type="ECO:0000256" key="1">
    <source>
        <dbReference type="ARBA" id="ARBA00022485"/>
    </source>
</evidence>
<sequence length="468" mass="51767">MSSNIFGHQRREPLKKALAIRKIAFTEIYESDNAVDVQQQASRCLSCGSPFCEWKCPLHNPISKWLKLAAEGKIIEAAELSHHTNSLPEICGRVCPQEKLCELACVLHDTTGSVTIGHIERYVNDTAFEMGWRPTSSPIRSVNKRVAIVGAGPAGLSCADVLIRNGVNVVVFDKHPEIGGLLTFGIPSFKLEKKLMVQRREIFTEMGIQFQLNTEVGTDISLDELLCTYDAIFIGTGTYQAIRGNVTKKPIQGVFESLPYLIANTRHLMQLPIPNDEPYINLHSKSVIVLGGGDTAMDCVRSAIRQGAKQVSCLYRRDEQSLPASRKEVANALDEGAQFHFNLQVTQFVVNEQQQLTGVYATRTQNGKLENGRYQLELIDDSTFFIEADAVIVAYGFAPHDQVWLNNALIKRDKYGHILANRNSPIPFQTSHEKVFAGGDIIRGSDLVVTAIDDGRNAAEGILLFLGV</sequence>
<protein>
    <submittedName>
        <fullName evidence="8">FAD-dependent oxidoreductase</fullName>
    </submittedName>
</protein>
<feature type="domain" description="FAD/NAD(P)-binding" evidence="6">
    <location>
        <begin position="145"/>
        <end position="455"/>
    </location>
</feature>
<evidence type="ECO:0000313" key="8">
    <source>
        <dbReference type="EMBL" id="MBQ0267890.1"/>
    </source>
</evidence>
<keyword evidence="3" id="KW-0560">Oxidoreductase</keyword>